<dbReference type="PANTHER" id="PTHR31332:SF0">
    <property type="entry name" value="7-HYDROXYMETHYL CHLOROPHYLL A REDUCTASE, CHLOROPLASTIC"/>
    <property type="match status" value="1"/>
</dbReference>
<dbReference type="GO" id="GO:0090415">
    <property type="term" value="F:7-hydroxymethyl chlorophyll a reductase activity"/>
    <property type="evidence" value="ECO:0007669"/>
    <property type="project" value="TreeGrafter"/>
</dbReference>
<dbReference type="InterPro" id="IPR007516">
    <property type="entry name" value="Co_F420_Hydgase/DH_bsu_N"/>
</dbReference>
<proteinExistence type="predicted"/>
<accession>A0A1X7BYF7</accession>
<organism evidence="3 4">
    <name type="scientific">Roseovarius aestuarii</name>
    <dbReference type="NCBI Taxonomy" id="475083"/>
    <lineage>
        <taxon>Bacteria</taxon>
        <taxon>Pseudomonadati</taxon>
        <taxon>Pseudomonadota</taxon>
        <taxon>Alphaproteobacteria</taxon>
        <taxon>Rhodobacterales</taxon>
        <taxon>Roseobacteraceae</taxon>
        <taxon>Roseovarius</taxon>
    </lineage>
</organism>
<name>A0A1X7BYF7_9RHOB</name>
<reference evidence="3 4" key="1">
    <citation type="submission" date="2017-03" db="EMBL/GenBank/DDBJ databases">
        <authorList>
            <person name="Afonso C.L."/>
            <person name="Miller P.J."/>
            <person name="Scott M.A."/>
            <person name="Spackman E."/>
            <person name="Goraichik I."/>
            <person name="Dimitrov K.M."/>
            <person name="Suarez D.L."/>
            <person name="Swayne D.E."/>
        </authorList>
    </citation>
    <scope>NUCLEOTIDE SEQUENCE [LARGE SCALE GENOMIC DNA]</scope>
    <source>
        <strain evidence="3 4">CECT 7745</strain>
    </source>
</reference>
<feature type="domain" description="4Fe-4S ferredoxin-type" evidence="2">
    <location>
        <begin position="7"/>
        <end position="36"/>
    </location>
</feature>
<feature type="region of interest" description="Disordered" evidence="1">
    <location>
        <begin position="386"/>
        <end position="406"/>
    </location>
</feature>
<keyword evidence="4" id="KW-1185">Reference proteome</keyword>
<protein>
    <submittedName>
        <fullName evidence="3">Coenzyme F420-reducing hydrogenase subunit beta</fullName>
    </submittedName>
</protein>
<dbReference type="GO" id="GO:0033354">
    <property type="term" value="P:chlorophyll cycle"/>
    <property type="evidence" value="ECO:0007669"/>
    <property type="project" value="TreeGrafter"/>
</dbReference>
<dbReference type="PANTHER" id="PTHR31332">
    <property type="entry name" value="7-HYDROXYMETHYL CHLOROPHYLL A REDUCTASE, CHLOROPLASTIC"/>
    <property type="match status" value="1"/>
</dbReference>
<dbReference type="Pfam" id="PF04422">
    <property type="entry name" value="FrhB_FdhB_N"/>
    <property type="match status" value="1"/>
</dbReference>
<dbReference type="RefSeq" id="WP_085802616.1">
    <property type="nucleotide sequence ID" value="NZ_FWXB01000043.1"/>
</dbReference>
<dbReference type="Pfam" id="PF04432">
    <property type="entry name" value="FrhB_FdhB_C"/>
    <property type="match status" value="1"/>
</dbReference>
<dbReference type="InterPro" id="IPR017896">
    <property type="entry name" value="4Fe4S_Fe-S-bd"/>
</dbReference>
<dbReference type="AlphaFoldDB" id="A0A1X7BYF7"/>
<dbReference type="InterPro" id="IPR007525">
    <property type="entry name" value="FrhB_FdhB_C"/>
</dbReference>
<evidence type="ECO:0000313" key="4">
    <source>
        <dbReference type="Proteomes" id="UP000193224"/>
    </source>
</evidence>
<dbReference type="PROSITE" id="PS51379">
    <property type="entry name" value="4FE4S_FER_2"/>
    <property type="match status" value="1"/>
</dbReference>
<dbReference type="Proteomes" id="UP000193224">
    <property type="component" value="Unassembled WGS sequence"/>
</dbReference>
<evidence type="ECO:0000313" key="3">
    <source>
        <dbReference type="EMBL" id="SMC14736.1"/>
    </source>
</evidence>
<evidence type="ECO:0000259" key="2">
    <source>
        <dbReference type="PROSITE" id="PS51379"/>
    </source>
</evidence>
<evidence type="ECO:0000256" key="1">
    <source>
        <dbReference type="SAM" id="MobiDB-lite"/>
    </source>
</evidence>
<sequence>MKRFETLDQIIDSGFCIGCGLCKALAPDAAIEMRMNTDGHLRPVPTRAIDQSEEQAILDLCPGINVTGPFSTDAAPGFDAVWGECRRVAKGYATDRDLRFAASSGGIMTAINIHLLNTRQVEFVLQAIPDPENPYGSIPAICRTKEDLMKANGSRYASAATLSTILDVLDLGEPFAVSLKPCDVAGIRNLQRRDARARDLVRFTQAMFCGTVPSVSALEGFYARRDMDFQKDRPTSFRWRGNGCPGPTIATMPDGRILEATYNELWDDNPWTTQFRCKLCPDAIGLQADIAVGDNWFEGVPKGEGEGWNALTAHTQIGLEVLNSCEAADEIKLIDSDIEHLNNVQPHHVKMREEMKSRLSACNDSGLAAPNFSELNLDRCSDRLSPDAQEKVRKGTAARIDQISRS</sequence>
<dbReference type="SUPFAM" id="SSF54862">
    <property type="entry name" value="4Fe-4S ferredoxins"/>
    <property type="match status" value="1"/>
</dbReference>
<dbReference type="InterPro" id="IPR045220">
    <property type="entry name" value="FRHB/FDHB/HCAR-like"/>
</dbReference>
<dbReference type="OrthoDB" id="3247493at2"/>
<dbReference type="EMBL" id="FWXB01000043">
    <property type="protein sequence ID" value="SMC14736.1"/>
    <property type="molecule type" value="Genomic_DNA"/>
</dbReference>
<gene>
    <name evidence="3" type="ORF">ROA7745_04606</name>
</gene>